<evidence type="ECO:0000259" key="7">
    <source>
        <dbReference type="PROSITE" id="PS50975"/>
    </source>
</evidence>
<dbReference type="HAMAP" id="MF_00558">
    <property type="entry name" value="Succ_CoA_beta"/>
    <property type="match status" value="1"/>
</dbReference>
<evidence type="ECO:0000256" key="4">
    <source>
        <dbReference type="ARBA" id="ARBA00022723"/>
    </source>
</evidence>
<comment type="caution">
    <text evidence="8">The sequence shown here is derived from an EMBL/GenBank/DDBJ whole genome shotgun (WGS) entry which is preliminary data.</text>
</comment>
<dbReference type="EC" id="6.2.1.5" evidence="8"/>
<dbReference type="PROSITE" id="PS50975">
    <property type="entry name" value="ATP_GRASP"/>
    <property type="match status" value="1"/>
</dbReference>
<dbReference type="PANTHER" id="PTHR11815:SF10">
    <property type="entry name" value="SUCCINATE--COA LIGASE [GDP-FORMING] SUBUNIT BETA, MITOCHONDRIAL"/>
    <property type="match status" value="1"/>
</dbReference>
<evidence type="ECO:0000256" key="1">
    <source>
        <dbReference type="ARBA" id="ARBA00001946"/>
    </source>
</evidence>
<dbReference type="PANTHER" id="PTHR11815">
    <property type="entry name" value="SUCCINYL-COA SYNTHETASE BETA CHAIN"/>
    <property type="match status" value="1"/>
</dbReference>
<dbReference type="GO" id="GO:0006099">
    <property type="term" value="P:tricarboxylic acid cycle"/>
    <property type="evidence" value="ECO:0007669"/>
    <property type="project" value="UniProtKB-KW"/>
</dbReference>
<dbReference type="Gene3D" id="3.40.50.261">
    <property type="entry name" value="Succinyl-CoA synthetase domains"/>
    <property type="match status" value="1"/>
</dbReference>
<gene>
    <name evidence="8" type="primary">sucC</name>
    <name evidence="8" type="ORF">CARN7_1309</name>
</gene>
<dbReference type="NCBIfam" id="TIGR01016">
    <property type="entry name" value="sucCoAbeta"/>
    <property type="match status" value="1"/>
</dbReference>
<dbReference type="FunFam" id="3.40.50.261:FF:000001">
    <property type="entry name" value="Succinate--CoA ligase [ADP-forming] subunit beta"/>
    <property type="match status" value="1"/>
</dbReference>
<dbReference type="InterPro" id="IPR013815">
    <property type="entry name" value="ATP_grasp_subdomain_1"/>
</dbReference>
<dbReference type="InterPro" id="IPR005811">
    <property type="entry name" value="SUCC_ACL_C"/>
</dbReference>
<dbReference type="PROSITE" id="PS01217">
    <property type="entry name" value="SUCCINYL_COA_LIG_3"/>
    <property type="match status" value="1"/>
</dbReference>
<keyword evidence="4" id="KW-0479">Metal-binding</keyword>
<evidence type="ECO:0000313" key="8">
    <source>
        <dbReference type="EMBL" id="CBI10527.1"/>
    </source>
</evidence>
<dbReference type="InterPro" id="IPR005809">
    <property type="entry name" value="Succ_CoA_ligase-like_bsu"/>
</dbReference>
<dbReference type="GO" id="GO:0042709">
    <property type="term" value="C:succinate-CoA ligase complex"/>
    <property type="evidence" value="ECO:0007669"/>
    <property type="project" value="UniProtKB-ARBA"/>
</dbReference>
<dbReference type="AlphaFoldDB" id="E6QTF5"/>
<dbReference type="Gene3D" id="3.30.470.20">
    <property type="entry name" value="ATP-grasp fold, B domain"/>
    <property type="match status" value="1"/>
</dbReference>
<dbReference type="InterPro" id="IPR013650">
    <property type="entry name" value="ATP-grasp_succ-CoA_synth-type"/>
</dbReference>
<dbReference type="GO" id="GO:0005829">
    <property type="term" value="C:cytosol"/>
    <property type="evidence" value="ECO:0007669"/>
    <property type="project" value="TreeGrafter"/>
</dbReference>
<keyword evidence="2" id="KW-0816">Tricarboxylic acid cycle</keyword>
<evidence type="ECO:0000256" key="2">
    <source>
        <dbReference type="ARBA" id="ARBA00022532"/>
    </source>
</evidence>
<dbReference type="EMBL" id="CABR01000087">
    <property type="protein sequence ID" value="CBI10527.1"/>
    <property type="molecule type" value="Genomic_DNA"/>
</dbReference>
<dbReference type="FunFam" id="3.30.1490.20:FF:000002">
    <property type="entry name" value="Succinate--CoA ligase [ADP-forming] subunit beta"/>
    <property type="match status" value="1"/>
</dbReference>
<dbReference type="GO" id="GO:0004775">
    <property type="term" value="F:succinate-CoA ligase (ADP-forming) activity"/>
    <property type="evidence" value="ECO:0007669"/>
    <property type="project" value="UniProtKB-EC"/>
</dbReference>
<organism evidence="8">
    <name type="scientific">mine drainage metagenome</name>
    <dbReference type="NCBI Taxonomy" id="410659"/>
    <lineage>
        <taxon>unclassified sequences</taxon>
        <taxon>metagenomes</taxon>
        <taxon>ecological metagenomes</taxon>
    </lineage>
</organism>
<dbReference type="GO" id="GO:0046872">
    <property type="term" value="F:metal ion binding"/>
    <property type="evidence" value="ECO:0007669"/>
    <property type="project" value="UniProtKB-KW"/>
</dbReference>
<feature type="domain" description="ATP-grasp" evidence="7">
    <location>
        <begin position="9"/>
        <end position="232"/>
    </location>
</feature>
<reference evidence="8" key="1">
    <citation type="submission" date="2009-10" db="EMBL/GenBank/DDBJ databases">
        <title>Diversity of trophic interactions inside an arsenic-rich microbial ecosystem.</title>
        <authorList>
            <person name="Bertin P.N."/>
            <person name="Heinrich-Salmeron A."/>
            <person name="Pelletier E."/>
            <person name="Goulhen-Chollet F."/>
            <person name="Arsene-Ploetze F."/>
            <person name="Gallien S."/>
            <person name="Calteau A."/>
            <person name="Vallenet D."/>
            <person name="Casiot C."/>
            <person name="Chane-Woon-Ming B."/>
            <person name="Giloteaux L."/>
            <person name="Barakat M."/>
            <person name="Bonnefoy V."/>
            <person name="Bruneel O."/>
            <person name="Chandler M."/>
            <person name="Cleiss J."/>
            <person name="Duran R."/>
            <person name="Elbaz-Poulichet F."/>
            <person name="Fonknechten N."/>
            <person name="Lauga B."/>
            <person name="Mornico D."/>
            <person name="Ortet P."/>
            <person name="Schaeffer C."/>
            <person name="Siguier P."/>
            <person name="Alexander Thil Smith A."/>
            <person name="Van Dorsselaer A."/>
            <person name="Weissenbach J."/>
            <person name="Medigue C."/>
            <person name="Le Paslier D."/>
        </authorList>
    </citation>
    <scope>NUCLEOTIDE SEQUENCE</scope>
</reference>
<name>E6QTF5_9ZZZZ</name>
<keyword evidence="3 8" id="KW-0436">Ligase</keyword>
<sequence length="400" mass="42680">MNLHEYQAKQILREQGLNTPRGVVVEDPAHAELAATGYLGGESWVVKAQIHSGGRGKSGGVRRVDSLTALREAVAQLLGSQLVTVQNAPDGQPVHQILVEEPLEIAREMYLSLLLDRDHECITLIASAAGGMDIETLGHEQPDKILREQCNPILGLQAFQCRNVAFGLDLNGTLQADFTRMAQTLYRLFIDSDLSLLEINPLVLTRDDRLVALDCKMVLDDNALSRQARLADMRDETQVDGKEVAAQEVGLNYIALDGNIGCLVNGAGLAMATMDLIRLHGGLPANFLDVGGSATAQTVARAFSIILSDTKVKAVLVNIFGGIMRCDIIADGIISAMREVGVQLPVIVRLEGTNVALGKQKLLDSGLSIITAENLTDAAQRAVAAAALPYAASVHTGAPA</sequence>
<dbReference type="SUPFAM" id="SSF52210">
    <property type="entry name" value="Succinyl-CoA synthetase domains"/>
    <property type="match status" value="1"/>
</dbReference>
<dbReference type="InterPro" id="IPR016102">
    <property type="entry name" value="Succinyl-CoA_synth-like"/>
</dbReference>
<dbReference type="GO" id="GO:0005524">
    <property type="term" value="F:ATP binding"/>
    <property type="evidence" value="ECO:0007669"/>
    <property type="project" value="InterPro"/>
</dbReference>
<dbReference type="InterPro" id="IPR011761">
    <property type="entry name" value="ATP-grasp"/>
</dbReference>
<dbReference type="Gene3D" id="3.30.1490.20">
    <property type="entry name" value="ATP-grasp fold, A domain"/>
    <property type="match status" value="1"/>
</dbReference>
<evidence type="ECO:0000256" key="5">
    <source>
        <dbReference type="ARBA" id="ARBA00022741"/>
    </source>
</evidence>
<dbReference type="Pfam" id="PF00549">
    <property type="entry name" value="Ligase_CoA"/>
    <property type="match status" value="1"/>
</dbReference>
<evidence type="ECO:0000256" key="6">
    <source>
        <dbReference type="ARBA" id="ARBA00022842"/>
    </source>
</evidence>
<dbReference type="InterPro" id="IPR017866">
    <property type="entry name" value="Succ-CoA_synthase_bsu_CS"/>
</dbReference>
<dbReference type="SUPFAM" id="SSF56059">
    <property type="entry name" value="Glutathione synthetase ATP-binding domain-like"/>
    <property type="match status" value="1"/>
</dbReference>
<dbReference type="GO" id="GO:0006104">
    <property type="term" value="P:succinyl-CoA metabolic process"/>
    <property type="evidence" value="ECO:0007669"/>
    <property type="project" value="TreeGrafter"/>
</dbReference>
<keyword evidence="5" id="KW-0547">Nucleotide-binding</keyword>
<comment type="cofactor">
    <cofactor evidence="1">
        <name>Mg(2+)</name>
        <dbReference type="ChEBI" id="CHEBI:18420"/>
    </cofactor>
</comment>
<dbReference type="NCBIfam" id="NF001913">
    <property type="entry name" value="PRK00696.1"/>
    <property type="match status" value="1"/>
</dbReference>
<accession>E6QTF5</accession>
<keyword evidence="6" id="KW-0460">Magnesium</keyword>
<dbReference type="PIRSF" id="PIRSF001554">
    <property type="entry name" value="SucCS_beta"/>
    <property type="match status" value="1"/>
</dbReference>
<proteinExistence type="inferred from homology"/>
<dbReference type="Pfam" id="PF08442">
    <property type="entry name" value="ATP-grasp_2"/>
    <property type="match status" value="1"/>
</dbReference>
<protein>
    <submittedName>
        <fullName evidence="8">Succinyl-CoA synthetase, beta subunit</fullName>
        <ecNumber evidence="8">6.2.1.5</ecNumber>
    </submittedName>
</protein>
<evidence type="ECO:0000256" key="3">
    <source>
        <dbReference type="ARBA" id="ARBA00022598"/>
    </source>
</evidence>
<dbReference type="FunFam" id="3.30.470.20:FF:000002">
    <property type="entry name" value="Succinate--CoA ligase [ADP-forming] subunit beta"/>
    <property type="match status" value="1"/>
</dbReference>